<dbReference type="InterPro" id="IPR035914">
    <property type="entry name" value="Sperma_CUB_dom_sf"/>
</dbReference>
<evidence type="ECO:0000256" key="17">
    <source>
        <dbReference type="SAM" id="MobiDB-lite"/>
    </source>
</evidence>
<dbReference type="SMART" id="SM00042">
    <property type="entry name" value="CUB"/>
    <property type="match status" value="1"/>
</dbReference>
<evidence type="ECO:0000313" key="20">
    <source>
        <dbReference type="EMBL" id="KAH0519053.1"/>
    </source>
</evidence>
<feature type="disulfide bond" evidence="15">
    <location>
        <begin position="671"/>
        <end position="686"/>
    </location>
</feature>
<evidence type="ECO:0000256" key="14">
    <source>
        <dbReference type="ARBA" id="ARBA00037878"/>
    </source>
</evidence>
<dbReference type="PANTHER" id="PTHR45048:SF1">
    <property type="entry name" value="WD REPEAT-CONTAINING PROTEIN 88"/>
    <property type="match status" value="1"/>
</dbReference>
<comment type="caution">
    <text evidence="20">The sequence shown here is derived from an EMBL/GenBank/DDBJ whole genome shotgun (WGS) entry which is preliminary data.</text>
</comment>
<feature type="disulfide bond" evidence="15">
    <location>
        <begin position="895"/>
        <end position="907"/>
    </location>
</feature>
<dbReference type="Pfam" id="PF00431">
    <property type="entry name" value="CUB"/>
    <property type="match status" value="1"/>
</dbReference>
<evidence type="ECO:0000256" key="7">
    <source>
        <dbReference type="ARBA" id="ARBA00022737"/>
    </source>
</evidence>
<dbReference type="PROSITE" id="PS01180">
    <property type="entry name" value="CUB"/>
    <property type="match status" value="1"/>
</dbReference>
<feature type="disulfide bond" evidence="15">
    <location>
        <begin position="659"/>
        <end position="677"/>
    </location>
</feature>
<evidence type="ECO:0000256" key="4">
    <source>
        <dbReference type="ARBA" id="ARBA00022583"/>
    </source>
</evidence>
<dbReference type="InterPro" id="IPR001680">
    <property type="entry name" value="WD40_rpt"/>
</dbReference>
<evidence type="ECO:0000256" key="5">
    <source>
        <dbReference type="ARBA" id="ARBA00022692"/>
    </source>
</evidence>
<keyword evidence="7" id="KW-0677">Repeat</keyword>
<feature type="repeat" description="WD" evidence="16">
    <location>
        <begin position="230"/>
        <end position="261"/>
    </location>
</feature>
<feature type="region of interest" description="Disordered" evidence="17">
    <location>
        <begin position="1"/>
        <end position="157"/>
    </location>
</feature>
<dbReference type="SMART" id="SM00192">
    <property type="entry name" value="LDLa"/>
    <property type="match status" value="5"/>
</dbReference>
<keyword evidence="12" id="KW-0168">Coated pit</keyword>
<keyword evidence="5 18" id="KW-0812">Transmembrane</keyword>
<dbReference type="InterPro" id="IPR023415">
    <property type="entry name" value="LDLR_class-A_CS"/>
</dbReference>
<evidence type="ECO:0000256" key="9">
    <source>
        <dbReference type="ARBA" id="ARBA00023136"/>
    </source>
</evidence>
<feature type="compositionally biased region" description="Acidic residues" evidence="17">
    <location>
        <begin position="1201"/>
        <end position="1210"/>
    </location>
</feature>
<evidence type="ECO:0000256" key="10">
    <source>
        <dbReference type="ARBA" id="ARBA00023157"/>
    </source>
</evidence>
<dbReference type="Gene3D" id="4.10.400.10">
    <property type="entry name" value="Low-density Lipoprotein Receptor"/>
    <property type="match status" value="4"/>
</dbReference>
<dbReference type="Pfam" id="PF00400">
    <property type="entry name" value="WD40"/>
    <property type="match status" value="6"/>
</dbReference>
<comment type="subcellular location">
    <subcellularLocation>
        <location evidence="14">Membrane</location>
        <location evidence="14">Coated pit</location>
    </subcellularLocation>
    <subcellularLocation>
        <location evidence="1">Membrane</location>
        <topology evidence="1">Single-pass type I membrane protein</topology>
    </subcellularLocation>
</comment>
<dbReference type="Gene3D" id="2.130.10.10">
    <property type="entry name" value="YVTN repeat-like/Quinoprotein amine dehydrogenase"/>
    <property type="match status" value="2"/>
</dbReference>
<feature type="compositionally biased region" description="Basic and acidic residues" evidence="17">
    <location>
        <begin position="1129"/>
        <end position="1144"/>
    </location>
</feature>
<feature type="repeat" description="WD" evidence="16">
    <location>
        <begin position="307"/>
        <end position="348"/>
    </location>
</feature>
<feature type="repeat" description="WD" evidence="16">
    <location>
        <begin position="440"/>
        <end position="481"/>
    </location>
</feature>
<evidence type="ECO:0000313" key="21">
    <source>
        <dbReference type="Proteomes" id="UP000710432"/>
    </source>
</evidence>
<evidence type="ECO:0000256" key="18">
    <source>
        <dbReference type="SAM" id="Phobius"/>
    </source>
</evidence>
<proteinExistence type="inferred from homology"/>
<dbReference type="GO" id="GO:0006897">
    <property type="term" value="P:endocytosis"/>
    <property type="evidence" value="ECO:0007669"/>
    <property type="project" value="UniProtKB-KW"/>
</dbReference>
<dbReference type="GO" id="GO:0005905">
    <property type="term" value="C:clathrin-coated pit"/>
    <property type="evidence" value="ECO:0007669"/>
    <property type="project" value="UniProtKB-KW"/>
</dbReference>
<dbReference type="InterPro" id="IPR002172">
    <property type="entry name" value="LDrepeatLR_classA_rpt"/>
</dbReference>
<keyword evidence="6" id="KW-0732">Signal</keyword>
<name>A0A8J6L3Y1_MICOH</name>
<reference evidence="20" key="1">
    <citation type="submission" date="2020-03" db="EMBL/GenBank/DDBJ databases">
        <title>Studies in the Genomics of Life Span.</title>
        <authorList>
            <person name="Glass D."/>
        </authorList>
    </citation>
    <scope>NUCLEOTIDE SEQUENCE</scope>
    <source>
        <strain evidence="20">LTLLF</strain>
        <tissue evidence="20">Muscle</tissue>
    </source>
</reference>
<dbReference type="FunFam" id="4.10.400.10:FF:000034">
    <property type="entry name" value="Low-density lipoprotein receptor-related protein 2"/>
    <property type="match status" value="1"/>
</dbReference>
<evidence type="ECO:0000259" key="19">
    <source>
        <dbReference type="PROSITE" id="PS01180"/>
    </source>
</evidence>
<dbReference type="InterPro" id="IPR019775">
    <property type="entry name" value="WD40_repeat_CS"/>
</dbReference>
<feature type="compositionally biased region" description="Basic and acidic residues" evidence="17">
    <location>
        <begin position="60"/>
        <end position="95"/>
    </location>
</feature>
<evidence type="ECO:0000256" key="15">
    <source>
        <dbReference type="PROSITE-ProRule" id="PRU00124"/>
    </source>
</evidence>
<evidence type="ECO:0000256" key="6">
    <source>
        <dbReference type="ARBA" id="ARBA00022729"/>
    </source>
</evidence>
<evidence type="ECO:0000256" key="1">
    <source>
        <dbReference type="ARBA" id="ARBA00004479"/>
    </source>
</evidence>
<protein>
    <submittedName>
        <fullName evidence="20">Low-density lipoprotein receptor-related protein 3</fullName>
    </submittedName>
</protein>
<dbReference type="FunFam" id="4.10.400.10:FF:000050">
    <property type="entry name" value="low-density lipoprotein receptor-related protein 10"/>
    <property type="match status" value="1"/>
</dbReference>
<evidence type="ECO:0000256" key="16">
    <source>
        <dbReference type="PROSITE-ProRule" id="PRU00221"/>
    </source>
</evidence>
<evidence type="ECO:0000256" key="2">
    <source>
        <dbReference type="ARBA" id="ARBA00009939"/>
    </source>
</evidence>
<keyword evidence="10 15" id="KW-1015">Disulfide bond</keyword>
<dbReference type="InterPro" id="IPR036322">
    <property type="entry name" value="WD40_repeat_dom_sf"/>
</dbReference>
<sequence>MAEPDTARESEGLTQCECEHAVPPFPAVPVTGSKMASPPAPRKTSGDARKGSADNWKGSAETRKGSRDRKKSIELKKDPEEAQKGPGEAQKDSGEARSSPRGGYMGSKKWSFGEDRRGSVDSRRVSVDSRRGSNENRRGSGEDRRGSSEDRDSLSIPASVRPSRLPWATLMRALGRFKLSLPDIRRDYMLASRDPLAVDKELGPRVKYHKVVRRFWGNHQPLAKIPYKILSGHDHTVSSCHFCMDDTRLLSSSYDCSVKLWWKVRHDTFVVCCKFSPDGKYVLSALDVDRSICLMDPENITTVIQIKDHHKRSITACCFDPDSQKVASVSMDRCIKIWDITSQATLFTIPKAHTNTISDCCFTFSGHFLCTSSWDKNIKIWNIHTGEFRNRGACVTLMKGHEGCVSSCCIARDSSFLVSGGFDNTVAIWDVGDGYRKLSLKGHDDWVTDVAVSNNKKWILSASKDNSLRLWNIEEIDTIPLVTENKRTMGCNVQQDNSLRLWNIEEIDTIPLVTENKRTMGCNVQQVGISGKLEQHTERRGVIYSPAWPLNYPPGTNCSWYIQGDRGDMITISFRNFDVEESHQCSLDWLLLGPAAPPRQEAFRLCGSAIPPAFISARDHVWIFFHSDASSSGQAQGFRLSYIRGKLGQTSCQTDEFRCDNGKCLPGPWQCNMVDECGDGSDEGNCSAPASEPPGSLCPGGTFPCRGARSTRCLPVERRCDGTQDCGDGSDEAGCPDLACGRRLGSFYGSFASPDLFGAARGPSDLHCTNHRPVSLEAAQGRLTVAYHARARSAGHGFNATYQVKGYCLPWEQPCGGSSEGDDSSTGEQGCFSEPQRCDGWWHCASGRDEQGCPACPPDQYPCEGGSGLCYAPADRCNNQKSCPDGADEKNCFSCQPGTFHCGTNLCIFETWRCDGQEDCQDGSDEHGCLAAVPRKVITAALIGSLVCGLLLVIALGCAFKLYSLRTQEYRAFETQMTRLEAEFVRREAPPSYGQLIAQGLIPPVEDFPVYSASQASVLQNLRTAMRRQMRRHASRRGPSRRRLGRLWNRLFHRPRAPRGQIPLLTAARTSQTVLGDGLLQAAPGTAPDPPAPHTDTGSPREAGGGPPSGPGHVPEVGPSVPPPPLNPRDPEYRPEDKERKACEDPPEDSPAPVDKPPEPCLAQDPYPQTPTASSTQDPNSPESSGVCRSPPPTCSPILEASDDEALLVC</sequence>
<dbReference type="SUPFAM" id="SSF57424">
    <property type="entry name" value="LDL receptor-like module"/>
    <property type="match status" value="4"/>
</dbReference>
<feature type="disulfide bond" evidence="15">
    <location>
        <begin position="914"/>
        <end position="929"/>
    </location>
</feature>
<feature type="compositionally biased region" description="Basic and acidic residues" evidence="17">
    <location>
        <begin position="1"/>
        <end position="11"/>
    </location>
</feature>
<dbReference type="CDD" id="cd00200">
    <property type="entry name" value="WD40"/>
    <property type="match status" value="1"/>
</dbReference>
<dbReference type="PROSITE" id="PS01209">
    <property type="entry name" value="LDLRA_1"/>
    <property type="match status" value="3"/>
</dbReference>
<dbReference type="PANTHER" id="PTHR45048">
    <property type="match status" value="1"/>
</dbReference>
<evidence type="ECO:0000256" key="8">
    <source>
        <dbReference type="ARBA" id="ARBA00022989"/>
    </source>
</evidence>
<feature type="disulfide bond" evidence="15">
    <location>
        <begin position="720"/>
        <end position="735"/>
    </location>
</feature>
<feature type="region of interest" description="Disordered" evidence="17">
    <location>
        <begin position="1080"/>
        <end position="1210"/>
    </location>
</feature>
<dbReference type="SMART" id="SM00320">
    <property type="entry name" value="WD40"/>
    <property type="match status" value="6"/>
</dbReference>
<dbReference type="CDD" id="cd00041">
    <property type="entry name" value="CUB"/>
    <property type="match status" value="1"/>
</dbReference>
<feature type="transmembrane region" description="Helical" evidence="18">
    <location>
        <begin position="937"/>
        <end position="963"/>
    </location>
</feature>
<organism evidence="20 21">
    <name type="scientific">Microtus ochrogaster</name>
    <name type="common">Prairie vole</name>
    <dbReference type="NCBI Taxonomy" id="79684"/>
    <lineage>
        <taxon>Eukaryota</taxon>
        <taxon>Metazoa</taxon>
        <taxon>Chordata</taxon>
        <taxon>Craniata</taxon>
        <taxon>Vertebrata</taxon>
        <taxon>Euteleostomi</taxon>
        <taxon>Mammalia</taxon>
        <taxon>Eutheria</taxon>
        <taxon>Euarchontoglires</taxon>
        <taxon>Glires</taxon>
        <taxon>Rodentia</taxon>
        <taxon>Myomorpha</taxon>
        <taxon>Muroidea</taxon>
        <taxon>Cricetidae</taxon>
        <taxon>Arvicolinae</taxon>
        <taxon>Microtus</taxon>
    </lineage>
</organism>
<dbReference type="PRINTS" id="PR00320">
    <property type="entry name" value="GPROTEINBRPT"/>
</dbReference>
<dbReference type="SUPFAM" id="SSF50978">
    <property type="entry name" value="WD40 repeat-like"/>
    <property type="match status" value="1"/>
</dbReference>
<keyword evidence="13" id="KW-0325">Glycoprotein</keyword>
<feature type="compositionally biased region" description="Basic and acidic residues" evidence="17">
    <location>
        <begin position="111"/>
        <end position="153"/>
    </location>
</feature>
<evidence type="ECO:0000256" key="12">
    <source>
        <dbReference type="ARBA" id="ARBA00023176"/>
    </source>
</evidence>
<dbReference type="SUPFAM" id="SSF49854">
    <property type="entry name" value="Spermadhesin, CUB domain"/>
    <property type="match status" value="1"/>
</dbReference>
<keyword evidence="11 20" id="KW-0675">Receptor</keyword>
<dbReference type="InterPro" id="IPR000859">
    <property type="entry name" value="CUB_dom"/>
</dbReference>
<dbReference type="Proteomes" id="UP000710432">
    <property type="component" value="Unassembled WGS sequence"/>
</dbReference>
<gene>
    <name evidence="20" type="ORF">LTLLF_113395</name>
</gene>
<dbReference type="PROSITE" id="PS50082">
    <property type="entry name" value="WD_REPEATS_2"/>
    <property type="match status" value="5"/>
</dbReference>
<evidence type="ECO:0000256" key="11">
    <source>
        <dbReference type="ARBA" id="ARBA00023170"/>
    </source>
</evidence>
<evidence type="ECO:0000256" key="13">
    <source>
        <dbReference type="ARBA" id="ARBA00023180"/>
    </source>
</evidence>
<dbReference type="CDD" id="cd00112">
    <property type="entry name" value="LDLa"/>
    <property type="match status" value="4"/>
</dbReference>
<comment type="caution">
    <text evidence="15">Lacks conserved residue(s) required for the propagation of feature annotation.</text>
</comment>
<feature type="disulfide bond" evidence="15">
    <location>
        <begin position="877"/>
        <end position="892"/>
    </location>
</feature>
<keyword evidence="20" id="KW-0449">Lipoprotein</keyword>
<keyword evidence="9 18" id="KW-0472">Membrane</keyword>
<dbReference type="InterPro" id="IPR015943">
    <property type="entry name" value="WD40/YVTN_repeat-like_dom_sf"/>
</dbReference>
<feature type="compositionally biased region" description="Polar residues" evidence="17">
    <location>
        <begin position="1170"/>
        <end position="1184"/>
    </location>
</feature>
<keyword evidence="8 18" id="KW-1133">Transmembrane helix</keyword>
<comment type="similarity">
    <text evidence="2">Belongs to the LDLR family.</text>
</comment>
<feature type="repeat" description="WD" evidence="16">
    <location>
        <begin position="350"/>
        <end position="391"/>
    </location>
</feature>
<evidence type="ECO:0000256" key="3">
    <source>
        <dbReference type="ARBA" id="ARBA00022574"/>
    </source>
</evidence>
<dbReference type="InterPro" id="IPR036055">
    <property type="entry name" value="LDL_receptor-like_sf"/>
</dbReference>
<keyword evidence="3 16" id="KW-0853">WD repeat</keyword>
<dbReference type="EMBL" id="JAATJU010008000">
    <property type="protein sequence ID" value="KAH0519053.1"/>
    <property type="molecule type" value="Genomic_DNA"/>
</dbReference>
<feature type="disulfide bond" evidence="15">
    <location>
        <begin position="652"/>
        <end position="664"/>
    </location>
</feature>
<accession>A0A8J6L3Y1</accession>
<dbReference type="FunFam" id="4.10.400.10:FF:000089">
    <property type="entry name" value="Low-density lipoprotein receptor-related protein 3"/>
    <property type="match status" value="1"/>
</dbReference>
<dbReference type="InterPro" id="IPR020472">
    <property type="entry name" value="WD40_PAC1"/>
</dbReference>
<dbReference type="PROSITE" id="PS50294">
    <property type="entry name" value="WD_REPEATS_REGION"/>
    <property type="match status" value="5"/>
</dbReference>
<feature type="domain" description="CUB" evidence="19">
    <location>
        <begin position="529"/>
        <end position="645"/>
    </location>
</feature>
<dbReference type="AlphaFoldDB" id="A0A8J6L3Y1"/>
<dbReference type="Pfam" id="PF00057">
    <property type="entry name" value="Ldl_recept_a"/>
    <property type="match status" value="3"/>
</dbReference>
<dbReference type="Gene3D" id="2.60.120.290">
    <property type="entry name" value="Spermadhesin, CUB domain"/>
    <property type="match status" value="1"/>
</dbReference>
<dbReference type="FunFam" id="2.60.120.290:FF:000021">
    <property type="entry name" value="Low-density lipoprotein receptor-related protein 12"/>
    <property type="match status" value="1"/>
</dbReference>
<keyword evidence="4" id="KW-0254">Endocytosis</keyword>
<dbReference type="PROSITE" id="PS00678">
    <property type="entry name" value="WD_REPEATS_1"/>
    <property type="match status" value="4"/>
</dbReference>
<dbReference type="PROSITE" id="PS50068">
    <property type="entry name" value="LDLRA_2"/>
    <property type="match status" value="4"/>
</dbReference>
<dbReference type="PRINTS" id="PR00261">
    <property type="entry name" value="LDLRECEPTOR"/>
</dbReference>
<feature type="disulfide bond" evidence="15">
    <location>
        <begin position="902"/>
        <end position="920"/>
    </location>
</feature>
<feature type="repeat" description="WD" evidence="16">
    <location>
        <begin position="398"/>
        <end position="439"/>
    </location>
</feature>